<protein>
    <recommendedName>
        <fullName evidence="4">Conjugal transfer protein TraW</fullName>
    </recommendedName>
</protein>
<evidence type="ECO:0000313" key="2">
    <source>
        <dbReference type="EMBL" id="GJB92354.1"/>
    </source>
</evidence>
<dbReference type="Proteomes" id="UP000737420">
    <property type="component" value="Unassembled WGS sequence"/>
</dbReference>
<accession>A0ABD0BA22</accession>
<sequence length="197" mass="22270">MIKLIGRLFTVSLLTCQSLPANAAVIGQTYDIEEPDALMEIEQKVASVDWGKALNKPADQWSALQGETLPYAAENRSRSVVPFYTTEFEITDQTGRVTYPKGFTFNPLEFVTLPQRIVVIDPRQESWLAGHVTASDQILFTHGNVLKAKERLHVPIFILDAKTRSRLDIQVVPTIVEQKGKMLVLHEFVYQEQEVTQ</sequence>
<organism evidence="2 3">
    <name type="scientific">Aeromonas caviae</name>
    <name type="common">Aeromonas punctata</name>
    <dbReference type="NCBI Taxonomy" id="648"/>
    <lineage>
        <taxon>Bacteria</taxon>
        <taxon>Pseudomonadati</taxon>
        <taxon>Pseudomonadota</taxon>
        <taxon>Gammaproteobacteria</taxon>
        <taxon>Aeromonadales</taxon>
        <taxon>Aeromonadaceae</taxon>
        <taxon>Aeromonas</taxon>
    </lineage>
</organism>
<proteinExistence type="predicted"/>
<dbReference type="EMBL" id="BPOP01000022">
    <property type="protein sequence ID" value="GJB92354.1"/>
    <property type="molecule type" value="Genomic_DNA"/>
</dbReference>
<dbReference type="AlphaFoldDB" id="A0ABD0BA22"/>
<gene>
    <name evidence="2" type="ORF">KAM382_24150</name>
</gene>
<evidence type="ECO:0000256" key="1">
    <source>
        <dbReference type="SAM" id="SignalP"/>
    </source>
</evidence>
<evidence type="ECO:0000313" key="3">
    <source>
        <dbReference type="Proteomes" id="UP000737420"/>
    </source>
</evidence>
<name>A0ABD0BA22_AERCA</name>
<comment type="caution">
    <text evidence="2">The sequence shown here is derived from an EMBL/GenBank/DDBJ whole genome shotgun (WGS) entry which is preliminary data.</text>
</comment>
<evidence type="ECO:0008006" key="4">
    <source>
        <dbReference type="Google" id="ProtNLM"/>
    </source>
</evidence>
<keyword evidence="1" id="KW-0732">Signal</keyword>
<reference evidence="2 3" key="1">
    <citation type="submission" date="2021-07" db="EMBL/GenBank/DDBJ databases">
        <title>Draft genome sequence of carbapenem-resistant Aeromonas spp. in Japan.</title>
        <authorList>
            <person name="Maehana S."/>
            <person name="Suzuki M."/>
            <person name="Kitasato H."/>
        </authorList>
    </citation>
    <scope>NUCLEOTIDE SEQUENCE [LARGE SCALE GENOMIC DNA]</scope>
    <source>
        <strain evidence="2 3">KAM382</strain>
    </source>
</reference>
<dbReference type="RefSeq" id="WP_223924506.1">
    <property type="nucleotide sequence ID" value="NZ_AP024404.1"/>
</dbReference>
<feature type="signal peptide" evidence="1">
    <location>
        <begin position="1"/>
        <end position="23"/>
    </location>
</feature>
<feature type="chain" id="PRO_5044890239" description="Conjugal transfer protein TraW" evidence="1">
    <location>
        <begin position="24"/>
        <end position="197"/>
    </location>
</feature>